<protein>
    <submittedName>
        <fullName evidence="3">Uncharacterized protein</fullName>
    </submittedName>
</protein>
<evidence type="ECO:0000313" key="4">
    <source>
        <dbReference type="Proteomes" id="UP001287286"/>
    </source>
</evidence>
<keyword evidence="2" id="KW-1133">Transmembrane helix</keyword>
<dbReference type="EMBL" id="JAWRVI010000005">
    <property type="protein sequence ID" value="KAK4093771.1"/>
    <property type="molecule type" value="Genomic_DNA"/>
</dbReference>
<evidence type="ECO:0000313" key="3">
    <source>
        <dbReference type="EMBL" id="KAK4093771.1"/>
    </source>
</evidence>
<name>A0ABR0CCK1_PURLI</name>
<evidence type="ECO:0000256" key="2">
    <source>
        <dbReference type="SAM" id="Phobius"/>
    </source>
</evidence>
<evidence type="ECO:0000256" key="1">
    <source>
        <dbReference type="SAM" id="MobiDB-lite"/>
    </source>
</evidence>
<keyword evidence="2" id="KW-0472">Membrane</keyword>
<gene>
    <name evidence="3" type="ORF">Purlil1_2105</name>
</gene>
<keyword evidence="2" id="KW-0812">Transmembrane</keyword>
<feature type="transmembrane region" description="Helical" evidence="2">
    <location>
        <begin position="12"/>
        <end position="29"/>
    </location>
</feature>
<organism evidence="3 4">
    <name type="scientific">Purpureocillium lilacinum</name>
    <name type="common">Paecilomyces lilacinus</name>
    <dbReference type="NCBI Taxonomy" id="33203"/>
    <lineage>
        <taxon>Eukaryota</taxon>
        <taxon>Fungi</taxon>
        <taxon>Dikarya</taxon>
        <taxon>Ascomycota</taxon>
        <taxon>Pezizomycotina</taxon>
        <taxon>Sordariomycetes</taxon>
        <taxon>Hypocreomycetidae</taxon>
        <taxon>Hypocreales</taxon>
        <taxon>Ophiocordycipitaceae</taxon>
        <taxon>Purpureocillium</taxon>
    </lineage>
</organism>
<reference evidence="3 4" key="1">
    <citation type="journal article" date="2024" name="Microbiol. Resour. Announc.">
        <title>Genome annotations for the ascomycete fungi Trichoderma harzianum, Trichoderma aggressivum, and Purpureocillium lilacinum.</title>
        <authorList>
            <person name="Beijen E.P.W."/>
            <person name="Ohm R.A."/>
        </authorList>
    </citation>
    <scope>NUCLEOTIDE SEQUENCE [LARGE SCALE GENOMIC DNA]</scope>
    <source>
        <strain evidence="3 4">CBS 150709</strain>
    </source>
</reference>
<feature type="region of interest" description="Disordered" evidence="1">
    <location>
        <begin position="55"/>
        <end position="77"/>
    </location>
</feature>
<accession>A0ABR0CCK1</accession>
<proteinExistence type="predicted"/>
<dbReference type="Proteomes" id="UP001287286">
    <property type="component" value="Unassembled WGS sequence"/>
</dbReference>
<comment type="caution">
    <text evidence="3">The sequence shown here is derived from an EMBL/GenBank/DDBJ whole genome shotgun (WGS) entry which is preliminary data.</text>
</comment>
<feature type="compositionally biased region" description="Pro residues" evidence="1">
    <location>
        <begin position="67"/>
        <end position="77"/>
    </location>
</feature>
<sequence length="77" mass="8264">MGFALVPDVGGGALSVPAAIVLVLLRWWIKLTSARGPVVNKTPAEYLREARDRAACDPATGRRRMHTPPPPATSQKC</sequence>
<keyword evidence="4" id="KW-1185">Reference proteome</keyword>